<keyword evidence="3" id="KW-1185">Reference proteome</keyword>
<reference evidence="2 3" key="1">
    <citation type="submission" date="2018-02" db="EMBL/GenBank/DDBJ databases">
        <title>Whole genome sequencing of endophytic bacterium.</title>
        <authorList>
            <person name="Eedara R."/>
            <person name="Podile A.R."/>
        </authorList>
    </citation>
    <scope>NUCLEOTIDE SEQUENCE [LARGE SCALE GENOMIC DNA]</scope>
    <source>
        <strain evidence="2 3">RP1T</strain>
    </source>
</reference>
<dbReference type="AlphaFoldDB" id="A0A2S9Q3J5"/>
<dbReference type="InterPro" id="IPR000792">
    <property type="entry name" value="Tscrpt_reg_LuxR_C"/>
</dbReference>
<dbReference type="PRINTS" id="PR00038">
    <property type="entry name" value="HTHLUXR"/>
</dbReference>
<dbReference type="Proteomes" id="UP000237682">
    <property type="component" value="Unassembled WGS sequence"/>
</dbReference>
<protein>
    <recommendedName>
        <fullName evidence="1">HTH luxR-type domain-containing protein</fullName>
    </recommendedName>
</protein>
<dbReference type="GO" id="GO:0003677">
    <property type="term" value="F:DNA binding"/>
    <property type="evidence" value="ECO:0007669"/>
    <property type="project" value="InterPro"/>
</dbReference>
<comment type="caution">
    <text evidence="2">The sequence shown here is derived from an EMBL/GenBank/DDBJ whole genome shotgun (WGS) entry which is preliminary data.</text>
</comment>
<dbReference type="PROSITE" id="PS50043">
    <property type="entry name" value="HTH_LUXR_2"/>
    <property type="match status" value="1"/>
</dbReference>
<dbReference type="Pfam" id="PF00196">
    <property type="entry name" value="GerE"/>
    <property type="match status" value="1"/>
</dbReference>
<dbReference type="Gene3D" id="3.40.50.2300">
    <property type="match status" value="1"/>
</dbReference>
<evidence type="ECO:0000313" key="3">
    <source>
        <dbReference type="Proteomes" id="UP000237682"/>
    </source>
</evidence>
<name>A0A2S9Q3J5_9HYPH</name>
<dbReference type="GO" id="GO:0006355">
    <property type="term" value="P:regulation of DNA-templated transcription"/>
    <property type="evidence" value="ECO:0007669"/>
    <property type="project" value="InterPro"/>
</dbReference>
<feature type="domain" description="HTH luxR-type" evidence="1">
    <location>
        <begin position="163"/>
        <end position="228"/>
    </location>
</feature>
<evidence type="ECO:0000259" key="1">
    <source>
        <dbReference type="PROSITE" id="PS50043"/>
    </source>
</evidence>
<dbReference type="InterPro" id="IPR051015">
    <property type="entry name" value="EvgA-like"/>
</dbReference>
<dbReference type="OrthoDB" id="7826527at2"/>
<dbReference type="RefSeq" id="WP_105865692.1">
    <property type="nucleotide sequence ID" value="NZ_PUEJ01000020.1"/>
</dbReference>
<dbReference type="SUPFAM" id="SSF46894">
    <property type="entry name" value="C-terminal effector domain of the bipartite response regulators"/>
    <property type="match status" value="1"/>
</dbReference>
<proteinExistence type="predicted"/>
<dbReference type="PANTHER" id="PTHR45566">
    <property type="entry name" value="HTH-TYPE TRANSCRIPTIONAL REGULATOR YHJB-RELATED"/>
    <property type="match status" value="1"/>
</dbReference>
<sequence length="230" mass="25383">MTSSSFDAAPRGDVIIPGKPCIVICQHALTRDCLVQCLKEAFPDRPTRGYETIAEWYEMHRGESEFIILCNFKNSRIKQVIEHDISDIIHLVPDTKIAVVADAPRLDHANSAIRAGARGYMSANYNLNTLCAVIDLIAAGAIYISPDCLELSGESSPSGKLAAASNIPKLTRRQIEIAELIRQGVNRKIIADTLSISTSTVNVHVFEIMKRLNITSYRDLKYSSKFSAFA</sequence>
<dbReference type="EMBL" id="PUEJ01000020">
    <property type="protein sequence ID" value="PRH83895.1"/>
    <property type="molecule type" value="Genomic_DNA"/>
</dbReference>
<accession>A0A2S9Q3J5</accession>
<dbReference type="SMART" id="SM00421">
    <property type="entry name" value="HTH_LUXR"/>
    <property type="match status" value="1"/>
</dbReference>
<evidence type="ECO:0000313" key="2">
    <source>
        <dbReference type="EMBL" id="PRH83895.1"/>
    </source>
</evidence>
<dbReference type="PANTHER" id="PTHR45566:SF1">
    <property type="entry name" value="HTH-TYPE TRANSCRIPTIONAL REGULATOR YHJB-RELATED"/>
    <property type="match status" value="1"/>
</dbReference>
<dbReference type="CDD" id="cd06170">
    <property type="entry name" value="LuxR_C_like"/>
    <property type="match status" value="1"/>
</dbReference>
<gene>
    <name evidence="2" type="ORF">C5L14_29785</name>
</gene>
<organism evidence="2 3">
    <name type="scientific">Labrys okinawensis</name>
    <dbReference type="NCBI Taxonomy" id="346911"/>
    <lineage>
        <taxon>Bacteria</taxon>
        <taxon>Pseudomonadati</taxon>
        <taxon>Pseudomonadota</taxon>
        <taxon>Alphaproteobacteria</taxon>
        <taxon>Hyphomicrobiales</taxon>
        <taxon>Xanthobacteraceae</taxon>
        <taxon>Labrys</taxon>
    </lineage>
</organism>
<dbReference type="InterPro" id="IPR016032">
    <property type="entry name" value="Sig_transdc_resp-reg_C-effctor"/>
</dbReference>